<dbReference type="SUPFAM" id="SSF110849">
    <property type="entry name" value="ParB/Sulfiredoxin"/>
    <property type="match status" value="1"/>
</dbReference>
<dbReference type="InterPro" id="IPR036086">
    <property type="entry name" value="ParB/Sulfiredoxin_sf"/>
</dbReference>
<dbReference type="Proteomes" id="UP001139477">
    <property type="component" value="Unassembled WGS sequence"/>
</dbReference>
<dbReference type="GO" id="GO:0007059">
    <property type="term" value="P:chromosome segregation"/>
    <property type="evidence" value="ECO:0007669"/>
    <property type="project" value="TreeGrafter"/>
</dbReference>
<dbReference type="GO" id="GO:0003677">
    <property type="term" value="F:DNA binding"/>
    <property type="evidence" value="ECO:0007669"/>
    <property type="project" value="InterPro"/>
</dbReference>
<dbReference type="RefSeq" id="WP_253335280.1">
    <property type="nucleotide sequence ID" value="NZ_JAMYXC010000313.1"/>
</dbReference>
<evidence type="ECO:0000313" key="5">
    <source>
        <dbReference type="Proteomes" id="UP001139477"/>
    </source>
</evidence>
<evidence type="ECO:0000313" key="4">
    <source>
        <dbReference type="EMBL" id="MCP1170568.1"/>
    </source>
</evidence>
<dbReference type="InterPro" id="IPR003115">
    <property type="entry name" value="ParB_N"/>
</dbReference>
<evidence type="ECO:0000256" key="2">
    <source>
        <dbReference type="SAM" id="MobiDB-lite"/>
    </source>
</evidence>
<dbReference type="Gene3D" id="1.10.10.2830">
    <property type="match status" value="1"/>
</dbReference>
<dbReference type="AlphaFoldDB" id="A0A9X2G0M4"/>
<dbReference type="Pfam" id="PF18090">
    <property type="entry name" value="SoPB_HTH"/>
    <property type="match status" value="1"/>
</dbReference>
<dbReference type="SUPFAM" id="SSF109709">
    <property type="entry name" value="KorB DNA-binding domain-like"/>
    <property type="match status" value="1"/>
</dbReference>
<proteinExistence type="inferred from homology"/>
<dbReference type="PANTHER" id="PTHR33375:SF1">
    <property type="entry name" value="CHROMOSOME-PARTITIONING PROTEIN PARB-RELATED"/>
    <property type="match status" value="1"/>
</dbReference>
<dbReference type="PANTHER" id="PTHR33375">
    <property type="entry name" value="CHROMOSOME-PARTITIONING PROTEIN PARB-RELATED"/>
    <property type="match status" value="1"/>
</dbReference>
<sequence>MSKKHDDIFNDVLSGLDGNEPAAPAEDGSGRAQARFLKRSTAMSEQIGGGRQEKVLRLVDPASCVMWEGHNRAYELLTPENCADLIEGMKAQGQQEFPAIVRRLRPAGQGTGPEFEVICGARRHFTVSWLRANNYPQFRYLVEERELTDEEAFRLADIENRDREDISDYERARDYARAVKAYYGGQQKLMAERLQVSPGFLSRFLQLARLEPEIVAAFASIREIKEIHARQLRPLMADSEAREAVLAEARAIAQESPRVATPAILSRLRAAGSKTAPGKAGVQVTGRGDGQVRFGRKGSAVVMEFDPEISDAALRAALDDYLERRRS</sequence>
<organism evidence="4 5">
    <name type="scientific">Limimaricola litoreus</name>
    <dbReference type="NCBI Taxonomy" id="2955316"/>
    <lineage>
        <taxon>Bacteria</taxon>
        <taxon>Pseudomonadati</taxon>
        <taxon>Pseudomonadota</taxon>
        <taxon>Alphaproteobacteria</taxon>
        <taxon>Rhodobacterales</taxon>
        <taxon>Paracoccaceae</taxon>
        <taxon>Limimaricola</taxon>
    </lineage>
</organism>
<dbReference type="GO" id="GO:0005694">
    <property type="term" value="C:chromosome"/>
    <property type="evidence" value="ECO:0007669"/>
    <property type="project" value="TreeGrafter"/>
</dbReference>
<feature type="region of interest" description="Disordered" evidence="2">
    <location>
        <begin position="12"/>
        <end position="31"/>
    </location>
</feature>
<dbReference type="InterPro" id="IPR004437">
    <property type="entry name" value="ParB/RepB/Spo0J"/>
</dbReference>
<evidence type="ECO:0000256" key="1">
    <source>
        <dbReference type="ARBA" id="ARBA00006295"/>
    </source>
</evidence>
<accession>A0A9X2G0M4</accession>
<name>A0A9X2G0M4_9RHOB</name>
<dbReference type="InterPro" id="IPR050336">
    <property type="entry name" value="Chromosome_partition/occlusion"/>
</dbReference>
<protein>
    <submittedName>
        <fullName evidence="4">ParB/RepB/Spo0J family partition protein</fullName>
    </submittedName>
</protein>
<reference evidence="4" key="1">
    <citation type="submission" date="2022-06" db="EMBL/GenBank/DDBJ databases">
        <title>Limimaricola sediminis sp. nov., isolated from an intertidal sediment.</title>
        <authorList>
            <person name="Shao X."/>
        </authorList>
    </citation>
    <scope>NUCLEOTIDE SEQUENCE</scope>
    <source>
        <strain evidence="4">ASW11-118</strain>
    </source>
</reference>
<comment type="similarity">
    <text evidence="1">Belongs to the ParB family.</text>
</comment>
<keyword evidence="5" id="KW-1185">Reference proteome</keyword>
<gene>
    <name evidence="4" type="ORF">NHG85_18855</name>
</gene>
<comment type="caution">
    <text evidence="4">The sequence shown here is derived from an EMBL/GenBank/DDBJ whole genome shotgun (WGS) entry which is preliminary data.</text>
</comment>
<evidence type="ECO:0000259" key="3">
    <source>
        <dbReference type="SMART" id="SM00470"/>
    </source>
</evidence>
<dbReference type="NCBIfam" id="TIGR00180">
    <property type="entry name" value="parB_part"/>
    <property type="match status" value="1"/>
</dbReference>
<dbReference type="SMART" id="SM00470">
    <property type="entry name" value="ParB"/>
    <property type="match status" value="1"/>
</dbReference>
<dbReference type="EMBL" id="JAMYXC010000313">
    <property type="protein sequence ID" value="MCP1170568.1"/>
    <property type="molecule type" value="Genomic_DNA"/>
</dbReference>
<dbReference type="InterPro" id="IPR040873">
    <property type="entry name" value="SoPB_HTH"/>
</dbReference>
<feature type="domain" description="ParB-like N-terminal" evidence="3">
    <location>
        <begin position="57"/>
        <end position="161"/>
    </location>
</feature>